<proteinExistence type="predicted"/>
<dbReference type="AlphaFoldDB" id="A0A344UPW3"/>
<evidence type="ECO:0000313" key="3">
    <source>
        <dbReference type="Proteomes" id="UP000251995"/>
    </source>
</evidence>
<feature type="compositionally biased region" description="Polar residues" evidence="1">
    <location>
        <begin position="1"/>
        <end position="13"/>
    </location>
</feature>
<feature type="region of interest" description="Disordered" evidence="1">
    <location>
        <begin position="78"/>
        <end position="97"/>
    </location>
</feature>
<feature type="compositionally biased region" description="Low complexity" evidence="1">
    <location>
        <begin position="14"/>
        <end position="26"/>
    </location>
</feature>
<dbReference type="EMBL" id="CP025198">
    <property type="protein sequence ID" value="AXE37311.1"/>
    <property type="molecule type" value="Genomic_DNA"/>
</dbReference>
<sequence>MTTLDVMNTNTQHTSPTPDTSPTPSARRPRRTKTWCHRIRSGTAAIAAAAMVGIGGATFMTAQDASAAGVSQHNYAIISQSQSQPSTPPSDKDPDDE</sequence>
<organism evidence="2 3">
    <name type="scientific">Acidipropionibacterium virtanenii</name>
    <dbReference type="NCBI Taxonomy" id="2057246"/>
    <lineage>
        <taxon>Bacteria</taxon>
        <taxon>Bacillati</taxon>
        <taxon>Actinomycetota</taxon>
        <taxon>Actinomycetes</taxon>
        <taxon>Propionibacteriales</taxon>
        <taxon>Propionibacteriaceae</taxon>
        <taxon>Acidipropionibacterium</taxon>
    </lineage>
</organism>
<dbReference type="KEGG" id="acij:JS278_00114"/>
<gene>
    <name evidence="2" type="ORF">JS278_00114</name>
</gene>
<accession>A0A344UPW3</accession>
<protein>
    <submittedName>
        <fullName evidence="2">Uncharacterized protein</fullName>
    </submittedName>
</protein>
<keyword evidence="3" id="KW-1185">Reference proteome</keyword>
<evidence type="ECO:0000313" key="2">
    <source>
        <dbReference type="EMBL" id="AXE37311.1"/>
    </source>
</evidence>
<evidence type="ECO:0000256" key="1">
    <source>
        <dbReference type="SAM" id="MobiDB-lite"/>
    </source>
</evidence>
<name>A0A344UPW3_9ACTN</name>
<dbReference type="Proteomes" id="UP000251995">
    <property type="component" value="Chromosome"/>
</dbReference>
<feature type="region of interest" description="Disordered" evidence="1">
    <location>
        <begin position="1"/>
        <end position="32"/>
    </location>
</feature>
<reference evidence="2 3" key="1">
    <citation type="submission" date="2017-12" db="EMBL/GenBank/DDBJ databases">
        <title>The whole genome sequence of the Acidipropionibacterium virtanenii sp. nov. type strain JS278.</title>
        <authorList>
            <person name="Laine P."/>
            <person name="Deptula P."/>
            <person name="Varmanen P."/>
            <person name="Auvinen P."/>
        </authorList>
    </citation>
    <scope>NUCLEOTIDE SEQUENCE [LARGE SCALE GENOMIC DNA]</scope>
    <source>
        <strain evidence="2 3">JS278</strain>
    </source>
</reference>